<dbReference type="EMBL" id="JAHRHJ020000008">
    <property type="protein sequence ID" value="KAH9304011.1"/>
    <property type="molecule type" value="Genomic_DNA"/>
</dbReference>
<feature type="non-terminal residue" evidence="1">
    <location>
        <position position="1"/>
    </location>
</feature>
<organism evidence="1 2">
    <name type="scientific">Taxus chinensis</name>
    <name type="common">Chinese yew</name>
    <name type="synonym">Taxus wallichiana var. chinensis</name>
    <dbReference type="NCBI Taxonomy" id="29808"/>
    <lineage>
        <taxon>Eukaryota</taxon>
        <taxon>Viridiplantae</taxon>
        <taxon>Streptophyta</taxon>
        <taxon>Embryophyta</taxon>
        <taxon>Tracheophyta</taxon>
        <taxon>Spermatophyta</taxon>
        <taxon>Pinopsida</taxon>
        <taxon>Pinidae</taxon>
        <taxon>Conifers II</taxon>
        <taxon>Cupressales</taxon>
        <taxon>Taxaceae</taxon>
        <taxon>Taxus</taxon>
    </lineage>
</organism>
<feature type="non-terminal residue" evidence="1">
    <location>
        <position position="134"/>
    </location>
</feature>
<reference evidence="1 2" key="1">
    <citation type="journal article" date="2021" name="Nat. Plants">
        <title>The Taxus genome provides insights into paclitaxel biosynthesis.</title>
        <authorList>
            <person name="Xiong X."/>
            <person name="Gou J."/>
            <person name="Liao Q."/>
            <person name="Li Y."/>
            <person name="Zhou Q."/>
            <person name="Bi G."/>
            <person name="Li C."/>
            <person name="Du R."/>
            <person name="Wang X."/>
            <person name="Sun T."/>
            <person name="Guo L."/>
            <person name="Liang H."/>
            <person name="Lu P."/>
            <person name="Wu Y."/>
            <person name="Zhang Z."/>
            <person name="Ro D.K."/>
            <person name="Shang Y."/>
            <person name="Huang S."/>
            <person name="Yan J."/>
        </authorList>
    </citation>
    <scope>NUCLEOTIDE SEQUENCE [LARGE SCALE GENOMIC DNA]</scope>
    <source>
        <strain evidence="1">Ta-2019</strain>
    </source>
</reference>
<evidence type="ECO:0000313" key="2">
    <source>
        <dbReference type="Proteomes" id="UP000824469"/>
    </source>
</evidence>
<name>A0AA38CM44_TAXCH</name>
<evidence type="ECO:0000313" key="1">
    <source>
        <dbReference type="EMBL" id="KAH9304011.1"/>
    </source>
</evidence>
<sequence length="134" mass="14808">IPVTATVEIASNTPQWLLEQNPRKRKVFVPLPAFDFNSLKTSTARSAKKPKTVSRVLVDASGDKFAEIATPSADKTRDDITAADYQVTRVSLGKVTTEGAQQDARASIDVLCQKLKETKVSRDEFKEKVEQLTE</sequence>
<proteinExistence type="predicted"/>
<accession>A0AA38CM44</accession>
<keyword evidence="2" id="KW-1185">Reference proteome</keyword>
<gene>
    <name evidence="1" type="ORF">KI387_008415</name>
</gene>
<dbReference type="Proteomes" id="UP000824469">
    <property type="component" value="Unassembled WGS sequence"/>
</dbReference>
<protein>
    <submittedName>
        <fullName evidence="1">Uncharacterized protein</fullName>
    </submittedName>
</protein>
<dbReference type="AlphaFoldDB" id="A0AA38CM44"/>
<comment type="caution">
    <text evidence="1">The sequence shown here is derived from an EMBL/GenBank/DDBJ whole genome shotgun (WGS) entry which is preliminary data.</text>
</comment>